<feature type="domain" description="PDZ GRASP-type" evidence="11">
    <location>
        <begin position="111"/>
        <end position="201"/>
    </location>
</feature>
<reference evidence="12" key="3">
    <citation type="submission" date="2025-08" db="UniProtKB">
        <authorList>
            <consortium name="Ensembl"/>
        </authorList>
    </citation>
    <scope>IDENTIFICATION</scope>
</reference>
<evidence type="ECO:0000256" key="5">
    <source>
        <dbReference type="ARBA" id="ARBA00022737"/>
    </source>
</evidence>
<feature type="binding site" evidence="9">
    <location>
        <position position="18"/>
    </location>
    <ligand>
        <name>Zn(2+)</name>
        <dbReference type="ChEBI" id="CHEBI:29105"/>
    </ligand>
</feature>
<evidence type="ECO:0000256" key="4">
    <source>
        <dbReference type="ARBA" id="ARBA00022707"/>
    </source>
</evidence>
<feature type="region of interest" description="Disordered" evidence="10">
    <location>
        <begin position="368"/>
        <end position="447"/>
    </location>
</feature>
<keyword evidence="5" id="KW-0677">Repeat</keyword>
<feature type="compositionally biased region" description="Polar residues" evidence="10">
    <location>
        <begin position="436"/>
        <end position="447"/>
    </location>
</feature>
<evidence type="ECO:0000256" key="2">
    <source>
        <dbReference type="ARBA" id="ARBA00007144"/>
    </source>
</evidence>
<feature type="binding site" evidence="9">
    <location>
        <position position="103"/>
    </location>
    <ligand>
        <name>Zn(2+)</name>
        <dbReference type="ChEBI" id="CHEBI:29105"/>
    </ligand>
</feature>
<keyword evidence="3" id="KW-0597">Phosphoprotein</keyword>
<dbReference type="OrthoDB" id="3318at2759"/>
<evidence type="ECO:0000313" key="12">
    <source>
        <dbReference type="Ensembl" id="ENSELUP00000002586.3"/>
    </source>
</evidence>
<name>A0A3P8XDA5_ESOLU</name>
<dbReference type="OMA" id="PAGHHTE"/>
<evidence type="ECO:0000256" key="3">
    <source>
        <dbReference type="ARBA" id="ARBA00022553"/>
    </source>
</evidence>
<dbReference type="AlphaFoldDB" id="A0A3P8XDA5"/>
<keyword evidence="4" id="KW-0519">Myristate</keyword>
<dbReference type="InterPro" id="IPR036034">
    <property type="entry name" value="PDZ_sf"/>
</dbReference>
<dbReference type="InterPro" id="IPR024958">
    <property type="entry name" value="GRASP_PDZ"/>
</dbReference>
<evidence type="ECO:0000259" key="11">
    <source>
        <dbReference type="PROSITE" id="PS51865"/>
    </source>
</evidence>
<feature type="binding site" evidence="9">
    <location>
        <position position="20"/>
    </location>
    <ligand>
        <name>Zn(2+)</name>
        <dbReference type="ChEBI" id="CHEBI:29105"/>
    </ligand>
</feature>
<keyword evidence="6" id="KW-0333">Golgi apparatus</keyword>
<dbReference type="GO" id="GO:0000139">
    <property type="term" value="C:Golgi membrane"/>
    <property type="evidence" value="ECO:0007669"/>
    <property type="project" value="UniProtKB-SubCell"/>
</dbReference>
<protein>
    <recommendedName>
        <fullName evidence="11">PDZ GRASP-type domain-containing protein</fullName>
    </recommendedName>
</protein>
<comment type="subcellular location">
    <subcellularLocation>
        <location evidence="1">Golgi apparatus membrane</location>
    </subcellularLocation>
</comment>
<dbReference type="InParanoid" id="A0A3P8XDA5"/>
<organism evidence="12 13">
    <name type="scientific">Esox lucius</name>
    <name type="common">Northern pike</name>
    <dbReference type="NCBI Taxonomy" id="8010"/>
    <lineage>
        <taxon>Eukaryota</taxon>
        <taxon>Metazoa</taxon>
        <taxon>Chordata</taxon>
        <taxon>Craniata</taxon>
        <taxon>Vertebrata</taxon>
        <taxon>Euteleostomi</taxon>
        <taxon>Actinopterygii</taxon>
        <taxon>Neopterygii</taxon>
        <taxon>Teleostei</taxon>
        <taxon>Protacanthopterygii</taxon>
        <taxon>Esociformes</taxon>
        <taxon>Esocidae</taxon>
        <taxon>Esox</taxon>
    </lineage>
</organism>
<reference evidence="13" key="1">
    <citation type="journal article" date="2014" name="PLoS ONE">
        <title>The genome and linkage map of the northern pike (Esox lucius): conserved synteny revealed between the salmonid sister group and the Neoteleostei.</title>
        <authorList>
            <person name="Rondeau E.B."/>
            <person name="Minkley D.R."/>
            <person name="Leong J.S."/>
            <person name="Messmer A.M."/>
            <person name="Jantzen J.R."/>
            <person name="von Schalburg K.R."/>
            <person name="Lemon C."/>
            <person name="Bird N.H."/>
            <person name="Koop B.F."/>
        </authorList>
    </citation>
    <scope>NUCLEOTIDE SEQUENCE</scope>
</reference>
<evidence type="ECO:0000256" key="10">
    <source>
        <dbReference type="SAM" id="MobiDB-lite"/>
    </source>
</evidence>
<dbReference type="Pfam" id="PF04495">
    <property type="entry name" value="GRASP55_65"/>
    <property type="match status" value="1"/>
</dbReference>
<feature type="region of interest" description="Disordered" evidence="10">
    <location>
        <begin position="246"/>
        <end position="284"/>
    </location>
</feature>
<dbReference type="SUPFAM" id="SSF50156">
    <property type="entry name" value="PDZ domain-like"/>
    <property type="match status" value="2"/>
</dbReference>
<dbReference type="STRING" id="8010.ENSELUP00000002586"/>
<evidence type="ECO:0000256" key="6">
    <source>
        <dbReference type="ARBA" id="ARBA00023034"/>
    </source>
</evidence>
<keyword evidence="13" id="KW-1185">Reference proteome</keyword>
<proteinExistence type="inferred from homology"/>
<keyword evidence="9" id="KW-0479">Metal-binding</keyword>
<sequence length="447" mass="47887">MGITQSSIVSDGRTSGYHVHGVQVNSPAHHAGLEPFFDFILSVGNTRLNRENDLLKDLLKANVEKPVRLEVWSSKALRVRELEVVPSNMWGGQGLLGASVRFCSFQGANENVWHVLDVEPNSPAALAGLQAHEDYVVGADQVLQDVRSEDFFSLIESSEGRPLKLLVYNTQTDLCREVVVTPNGAWGGEGSLGCGIGYGYLHRIPTRPVHLSNQNCGAVPSPEDNSRMLEISAGHVTEVPLISLSSQAGHRGDQPVEDPSPPSPVQRVLDPDSSSSTFEALGPDLSKMDSFSEVSQTTSGVSMLTSDGNMSCHQHQHSLLEECSVRQVIPSSPEECSESQVIPSFPEECSVSQVIPSSPAGLLGKSVPGQEGGEMCLDHPDVGHPNPLDRLSPPSGGVPTAARDLVIPDPTNDTLTHKSQEEDVDQEPGNPVTPGNPETSTQGWRGE</sequence>
<gene>
    <name evidence="12" type="primary">GORASP1</name>
</gene>
<feature type="domain" description="PDZ GRASP-type" evidence="11">
    <location>
        <begin position="15"/>
        <end position="105"/>
    </location>
</feature>
<dbReference type="PANTHER" id="PTHR12893:SF1">
    <property type="entry name" value="GOLGI REASSEMBLY-STACKING PROTEIN 2"/>
    <property type="match status" value="1"/>
</dbReference>
<reference evidence="12" key="2">
    <citation type="submission" date="2020-02" db="EMBL/GenBank/DDBJ databases">
        <title>Esox lucius (northern pike) genome, fEsoLuc1, primary haplotype.</title>
        <authorList>
            <person name="Myers G."/>
            <person name="Karagic N."/>
            <person name="Meyer A."/>
            <person name="Pippel M."/>
            <person name="Reichard M."/>
            <person name="Winkler S."/>
            <person name="Tracey A."/>
            <person name="Sims Y."/>
            <person name="Howe K."/>
            <person name="Rhie A."/>
            <person name="Formenti G."/>
            <person name="Durbin R."/>
            <person name="Fedrigo O."/>
            <person name="Jarvis E.D."/>
        </authorList>
    </citation>
    <scope>NUCLEOTIDE SEQUENCE [LARGE SCALE GENOMIC DNA]</scope>
</reference>
<evidence type="ECO:0000256" key="9">
    <source>
        <dbReference type="PIRSR" id="PIRSR607583-1"/>
    </source>
</evidence>
<evidence type="ECO:0000256" key="7">
    <source>
        <dbReference type="ARBA" id="ARBA00023136"/>
    </source>
</evidence>
<dbReference type="PROSITE" id="PS51865">
    <property type="entry name" value="PDZ_GRASP"/>
    <property type="match status" value="2"/>
</dbReference>
<dbReference type="KEGG" id="els:105026591"/>
<dbReference type="Proteomes" id="UP000265140">
    <property type="component" value="Chromosome 21"/>
</dbReference>
<dbReference type="FunFam" id="2.30.42.10:FF:000056">
    <property type="entry name" value="Golgi reassembly-stacking protein 2 isoform 1"/>
    <property type="match status" value="1"/>
</dbReference>
<evidence type="ECO:0000256" key="8">
    <source>
        <dbReference type="ARBA" id="ARBA00023288"/>
    </source>
</evidence>
<dbReference type="Gene3D" id="2.30.42.10">
    <property type="match status" value="2"/>
</dbReference>
<dbReference type="GO" id="GO:0046872">
    <property type="term" value="F:metal ion binding"/>
    <property type="evidence" value="ECO:0007669"/>
    <property type="project" value="UniProtKB-KW"/>
</dbReference>
<keyword evidence="9" id="KW-0862">Zinc</keyword>
<dbReference type="PANTHER" id="PTHR12893">
    <property type="entry name" value="GOLGI REASSEMBLY STACKING PROTEIN GRASP"/>
    <property type="match status" value="1"/>
</dbReference>
<reference evidence="12" key="4">
    <citation type="submission" date="2025-09" db="UniProtKB">
        <authorList>
            <consortium name="Ensembl"/>
        </authorList>
    </citation>
    <scope>IDENTIFICATION</scope>
</reference>
<dbReference type="GeneTree" id="ENSGT00390000008686"/>
<dbReference type="Bgee" id="ENSELUG00000003931">
    <property type="expression patterns" value="Expressed in pharyngeal gill and 13 other cell types or tissues"/>
</dbReference>
<evidence type="ECO:0000256" key="1">
    <source>
        <dbReference type="ARBA" id="ARBA00004394"/>
    </source>
</evidence>
<dbReference type="InterPro" id="IPR007583">
    <property type="entry name" value="GRASP55_65"/>
</dbReference>
<comment type="similarity">
    <text evidence="2">Belongs to the GORASP family.</text>
</comment>
<dbReference type="GO" id="GO:0007030">
    <property type="term" value="P:Golgi organization"/>
    <property type="evidence" value="ECO:0007669"/>
    <property type="project" value="TreeGrafter"/>
</dbReference>
<accession>A0A3P8XDA5</accession>
<evidence type="ECO:0000313" key="13">
    <source>
        <dbReference type="Proteomes" id="UP000265140"/>
    </source>
</evidence>
<keyword evidence="7" id="KW-0472">Membrane</keyword>
<dbReference type="FunFam" id="2.30.42.10:FF:000026">
    <property type="entry name" value="Golgi reassembly stacking protein 2"/>
    <property type="match status" value="1"/>
</dbReference>
<dbReference type="Ensembl" id="ENSELUT00000015454.3">
    <property type="protein sequence ID" value="ENSELUP00000002586.3"/>
    <property type="gene ID" value="ENSELUG00000003931.3"/>
</dbReference>
<keyword evidence="8" id="KW-0449">Lipoprotein</keyword>